<dbReference type="AlphaFoldDB" id="A0A0F9VNB1"/>
<dbReference type="EMBL" id="LAZR01000317">
    <property type="protein sequence ID" value="KKN74966.1"/>
    <property type="molecule type" value="Genomic_DNA"/>
</dbReference>
<name>A0A0F9VNB1_9ZZZZ</name>
<reference evidence="1" key="1">
    <citation type="journal article" date="2015" name="Nature">
        <title>Complex archaea that bridge the gap between prokaryotes and eukaryotes.</title>
        <authorList>
            <person name="Spang A."/>
            <person name="Saw J.H."/>
            <person name="Jorgensen S.L."/>
            <person name="Zaremba-Niedzwiedzka K."/>
            <person name="Martijn J."/>
            <person name="Lind A.E."/>
            <person name="van Eijk R."/>
            <person name="Schleper C."/>
            <person name="Guy L."/>
            <person name="Ettema T.J."/>
        </authorList>
    </citation>
    <scope>NUCLEOTIDE SEQUENCE</scope>
</reference>
<comment type="caution">
    <text evidence="1">The sequence shown here is derived from an EMBL/GenBank/DDBJ whole genome shotgun (WGS) entry which is preliminary data.</text>
</comment>
<protein>
    <submittedName>
        <fullName evidence="1">Uncharacterized protein</fullName>
    </submittedName>
</protein>
<evidence type="ECO:0000313" key="1">
    <source>
        <dbReference type="EMBL" id="KKN74966.1"/>
    </source>
</evidence>
<sequence>MKQESIKWILNDSVCVIDGWCWAVSPGLKTVCIGREEDVIKGANK</sequence>
<accession>A0A0F9VNB1</accession>
<organism evidence="1">
    <name type="scientific">marine sediment metagenome</name>
    <dbReference type="NCBI Taxonomy" id="412755"/>
    <lineage>
        <taxon>unclassified sequences</taxon>
        <taxon>metagenomes</taxon>
        <taxon>ecological metagenomes</taxon>
    </lineage>
</organism>
<gene>
    <name evidence="1" type="ORF">LCGC14_0384680</name>
</gene>
<proteinExistence type="predicted"/>